<feature type="transmembrane region" description="Helical" evidence="2">
    <location>
        <begin position="27"/>
        <end position="50"/>
    </location>
</feature>
<dbReference type="AlphaFoldDB" id="Q11JY9"/>
<feature type="compositionally biased region" description="Basic and acidic residues" evidence="1">
    <location>
        <begin position="112"/>
        <end position="130"/>
    </location>
</feature>
<dbReference type="EMBL" id="CP000390">
    <property type="protein sequence ID" value="ABG62286.1"/>
    <property type="molecule type" value="Genomic_DNA"/>
</dbReference>
<dbReference type="KEGG" id="mes:Meso_0886"/>
<organism evidence="3">
    <name type="scientific">Chelativorans sp. (strain BNC1)</name>
    <dbReference type="NCBI Taxonomy" id="266779"/>
    <lineage>
        <taxon>Bacteria</taxon>
        <taxon>Pseudomonadati</taxon>
        <taxon>Pseudomonadota</taxon>
        <taxon>Alphaproteobacteria</taxon>
        <taxon>Hyphomicrobiales</taxon>
        <taxon>Phyllobacteriaceae</taxon>
        <taxon>Chelativorans</taxon>
    </lineage>
</organism>
<keyword evidence="2" id="KW-0812">Transmembrane</keyword>
<feature type="region of interest" description="Disordered" evidence="1">
    <location>
        <begin position="111"/>
        <end position="130"/>
    </location>
</feature>
<evidence type="ECO:0000313" key="3">
    <source>
        <dbReference type="EMBL" id="ABG62286.1"/>
    </source>
</evidence>
<proteinExistence type="predicted"/>
<dbReference type="HOGENOM" id="CLU_1934293_0_0_5"/>
<reference evidence="3" key="1">
    <citation type="submission" date="2006-06" db="EMBL/GenBank/DDBJ databases">
        <title>Complete sequence of chromosome of Chelativorans sp. BNC1.</title>
        <authorList>
            <consortium name="US DOE Joint Genome Institute"/>
            <person name="Copeland A."/>
            <person name="Lucas S."/>
            <person name="Lapidus A."/>
            <person name="Barry K."/>
            <person name="Detter J.C."/>
            <person name="Glavina del Rio T."/>
            <person name="Hammon N."/>
            <person name="Israni S."/>
            <person name="Dalin E."/>
            <person name="Tice H."/>
            <person name="Pitluck S."/>
            <person name="Chertkov O."/>
            <person name="Brettin T."/>
            <person name="Bruce D."/>
            <person name="Han C."/>
            <person name="Tapia R."/>
            <person name="Gilna P."/>
            <person name="Schmutz J."/>
            <person name="Larimer F."/>
            <person name="Land M."/>
            <person name="Hauser L."/>
            <person name="Kyrpides N."/>
            <person name="Mikhailova N."/>
            <person name="Richardson P."/>
        </authorList>
    </citation>
    <scope>NUCLEOTIDE SEQUENCE</scope>
    <source>
        <strain evidence="3">BNC1</strain>
    </source>
</reference>
<accession>Q11JY9</accession>
<keyword evidence="2" id="KW-0472">Membrane</keyword>
<evidence type="ECO:0000256" key="2">
    <source>
        <dbReference type="SAM" id="Phobius"/>
    </source>
</evidence>
<sequence length="130" mass="14227">MGVIGMGAEEAARDVIEYASQIGRLDFLSSVLAVLALILALAAFPLFFFVQHRAKTIAEKEAKEALKDAARRVEDLAISKMETLLPTLIGEYMELVKNSVSSEQANEIAEVTAKEVVSDDDDKRRKEGAE</sequence>
<name>Q11JY9_CHESB</name>
<keyword evidence="2" id="KW-1133">Transmembrane helix</keyword>
<gene>
    <name evidence="3" type="ordered locus">Meso_0886</name>
</gene>
<protein>
    <submittedName>
        <fullName evidence="3">Uncharacterized protein</fullName>
    </submittedName>
</protein>
<evidence type="ECO:0000256" key="1">
    <source>
        <dbReference type="SAM" id="MobiDB-lite"/>
    </source>
</evidence>